<dbReference type="RefSeq" id="WP_091646260.1">
    <property type="nucleotide sequence ID" value="NZ_FOEG01000013.1"/>
</dbReference>
<dbReference type="EMBL" id="FOEG01000013">
    <property type="protein sequence ID" value="SEP16326.1"/>
    <property type="molecule type" value="Genomic_DNA"/>
</dbReference>
<feature type="transmembrane region" description="Helical" evidence="6">
    <location>
        <begin position="256"/>
        <end position="276"/>
    </location>
</feature>
<feature type="transmembrane region" description="Helical" evidence="6">
    <location>
        <begin position="308"/>
        <end position="329"/>
    </location>
</feature>
<feature type="transmembrane region" description="Helical" evidence="6">
    <location>
        <begin position="745"/>
        <end position="770"/>
    </location>
</feature>
<gene>
    <name evidence="8" type="ORF">SAMN04488052_11375</name>
</gene>
<evidence type="ECO:0000259" key="7">
    <source>
        <dbReference type="Pfam" id="PF02687"/>
    </source>
</evidence>
<dbReference type="InterPro" id="IPR003838">
    <property type="entry name" value="ABC3_permease_C"/>
</dbReference>
<name>A0A1H8VLN9_9GAMM</name>
<feature type="transmembrane region" description="Helical" evidence="6">
    <location>
        <begin position="20"/>
        <end position="41"/>
    </location>
</feature>
<dbReference type="GO" id="GO:0005886">
    <property type="term" value="C:plasma membrane"/>
    <property type="evidence" value="ECO:0007669"/>
    <property type="project" value="UniProtKB-SubCell"/>
</dbReference>
<keyword evidence="3 6" id="KW-0812">Transmembrane</keyword>
<evidence type="ECO:0000313" key="8">
    <source>
        <dbReference type="EMBL" id="SEP16326.1"/>
    </source>
</evidence>
<keyword evidence="5 6" id="KW-0472">Membrane</keyword>
<protein>
    <submittedName>
        <fullName evidence="8">Putative ABC transport system permease protein</fullName>
    </submittedName>
</protein>
<comment type="subcellular location">
    <subcellularLocation>
        <location evidence="1">Cell membrane</location>
        <topology evidence="1">Multi-pass membrane protein</topology>
    </subcellularLocation>
</comment>
<accession>A0A1H8VLN9</accession>
<evidence type="ECO:0000313" key="9">
    <source>
        <dbReference type="Proteomes" id="UP000199657"/>
    </source>
</evidence>
<keyword evidence="2" id="KW-1003">Cell membrane</keyword>
<feature type="transmembrane region" description="Helical" evidence="6">
    <location>
        <begin position="416"/>
        <end position="441"/>
    </location>
</feature>
<organism evidence="8 9">
    <name type="scientific">Aquisalimonas asiatica</name>
    <dbReference type="NCBI Taxonomy" id="406100"/>
    <lineage>
        <taxon>Bacteria</taxon>
        <taxon>Pseudomonadati</taxon>
        <taxon>Pseudomonadota</taxon>
        <taxon>Gammaproteobacteria</taxon>
        <taxon>Chromatiales</taxon>
        <taxon>Ectothiorhodospiraceae</taxon>
        <taxon>Aquisalimonas</taxon>
    </lineage>
</organism>
<evidence type="ECO:0000256" key="2">
    <source>
        <dbReference type="ARBA" id="ARBA00022475"/>
    </source>
</evidence>
<sequence length="829" mass="89276">MRAPRQGLRLLRRDWRAGELRLLATAVVLAVTAITAVAWLADRVAAGTEGRAAELLGADRALVSNSAIGPEPESLALELGLTTARTLEFTSVVLAGDETQLTAVKAVSRGYPLRGRLEVGSDPDADARPVDGIPERGEVWAEPRLLLQLGLDPGDAVELGASRFTLSQLLFLEPDRGGGFQSLSPRVMMHLDDVPDTGLVQQASRVTHRLLVAGDSGDVAEWARQVEGRLGTDQALESPGQEQPGVAQAMEAAERFLGLSALLTVVVGGVAMLLTIRRYAARHLDRVAVMRCLGATQKQIVAMLTWKMIWLGLFAAVAGTALGFLVHLAMLELLADYLPALPPPSPRPAAVGILAAQVILLGFAIPTVLRLKRVPPLRVLRRDLGDHVYRGASIYVIALAAVFGLMWWQAGDLLLSVYVFGAVMATLAALALAGGGVIWFLRRQRGRRGSASLLLSGLTRRPWTAVIQIMALGLGLMALVLLTLVRNDLLATWQGGVPDDAANYFLINIQPDEADELAATLDDAGVETSVYPMVRARLVGINDRDIRPSDYDEPRTQRLVAREFNLSWLERLPEDNSVVAGAFWEPDAPDPEQFSLEEEMAERLGVGVGDTLHFDIAGERYSAPITNLRAVQWDSFNVNFFAAAAPGLLDDAPATYITSFYLPSEQSSLLAQLVRQHPSVTLIDVTAILDTVRGIMDQGARVVELMAFLTLLSGLVVLLAALQVTREERQFESALLRAMGARRALIRRLAATEFLLLGAVAGLLAGAGAALAGVVMARELFELDYVFNPWLPLIGAGVGALVVALAGLAATRRLYRVSPMRLLQEADEG</sequence>
<evidence type="ECO:0000256" key="1">
    <source>
        <dbReference type="ARBA" id="ARBA00004651"/>
    </source>
</evidence>
<dbReference type="PANTHER" id="PTHR30287">
    <property type="entry name" value="MEMBRANE COMPONENT OF PREDICTED ABC SUPERFAMILY METABOLITE UPTAKE TRANSPORTER"/>
    <property type="match status" value="1"/>
</dbReference>
<dbReference type="STRING" id="406100.SAMN04488052_11375"/>
<reference evidence="8 9" key="1">
    <citation type="submission" date="2016-10" db="EMBL/GenBank/DDBJ databases">
        <authorList>
            <person name="de Groot N.N."/>
        </authorList>
    </citation>
    <scope>NUCLEOTIDE SEQUENCE [LARGE SCALE GENOMIC DNA]</scope>
    <source>
        <strain evidence="8 9">CGMCC 1.6291</strain>
    </source>
</reference>
<feature type="transmembrane region" description="Helical" evidence="6">
    <location>
        <begin position="349"/>
        <end position="371"/>
    </location>
</feature>
<feature type="domain" description="ABC3 transporter permease C-terminal" evidence="7">
    <location>
        <begin position="705"/>
        <end position="819"/>
    </location>
</feature>
<proteinExistence type="predicted"/>
<evidence type="ECO:0000256" key="6">
    <source>
        <dbReference type="SAM" id="Phobius"/>
    </source>
</evidence>
<keyword evidence="9" id="KW-1185">Reference proteome</keyword>
<feature type="domain" description="ABC3 transporter permease C-terminal" evidence="7">
    <location>
        <begin position="260"/>
        <end position="376"/>
    </location>
</feature>
<feature type="transmembrane region" description="Helical" evidence="6">
    <location>
        <begin position="462"/>
        <end position="485"/>
    </location>
</feature>
<feature type="transmembrane region" description="Helical" evidence="6">
    <location>
        <begin position="790"/>
        <end position="811"/>
    </location>
</feature>
<keyword evidence="4 6" id="KW-1133">Transmembrane helix</keyword>
<dbReference type="OrthoDB" id="5292592at2"/>
<evidence type="ECO:0000256" key="4">
    <source>
        <dbReference type="ARBA" id="ARBA00022989"/>
    </source>
</evidence>
<feature type="transmembrane region" description="Helical" evidence="6">
    <location>
        <begin position="705"/>
        <end position="724"/>
    </location>
</feature>
<evidence type="ECO:0000256" key="5">
    <source>
        <dbReference type="ARBA" id="ARBA00023136"/>
    </source>
</evidence>
<feature type="transmembrane region" description="Helical" evidence="6">
    <location>
        <begin position="392"/>
        <end position="410"/>
    </location>
</feature>
<evidence type="ECO:0000256" key="3">
    <source>
        <dbReference type="ARBA" id="ARBA00022692"/>
    </source>
</evidence>
<dbReference type="PANTHER" id="PTHR30287:SF1">
    <property type="entry name" value="INNER MEMBRANE PROTEIN"/>
    <property type="match status" value="1"/>
</dbReference>
<dbReference type="AlphaFoldDB" id="A0A1H8VLN9"/>
<dbReference type="Pfam" id="PF02687">
    <property type="entry name" value="FtsX"/>
    <property type="match status" value="2"/>
</dbReference>
<dbReference type="InterPro" id="IPR038766">
    <property type="entry name" value="Membrane_comp_ABC_pdt"/>
</dbReference>
<dbReference type="Proteomes" id="UP000199657">
    <property type="component" value="Unassembled WGS sequence"/>
</dbReference>